<evidence type="ECO:0000313" key="3">
    <source>
        <dbReference type="EMBL" id="MDY3511901.1"/>
    </source>
</evidence>
<keyword evidence="2" id="KW-1133">Transmembrane helix</keyword>
<proteinExistence type="predicted"/>
<feature type="transmembrane region" description="Helical" evidence="2">
    <location>
        <begin position="124"/>
        <end position="141"/>
    </location>
</feature>
<gene>
    <name evidence="3" type="ORF">PG303_01570</name>
</gene>
<protein>
    <submittedName>
        <fullName evidence="3">Uncharacterized protein</fullName>
    </submittedName>
</protein>
<sequence length="150" mass="17755">MAKKVYVNFNDPRMDALMEEYLIRNPHLLDKKTKRNAYEKLQKKSKTQPLTQEELQFIKFFEEEIEADRIEAENKKAEAQHKQKIELQNPKNEVLPKPNVQQNTSVFSIQSKSYEKIGEAAKNSLIISTILLLLFMLWKLLKYKKQSKNK</sequence>
<feature type="coiled-coil region" evidence="1">
    <location>
        <begin position="58"/>
        <end position="87"/>
    </location>
</feature>
<evidence type="ECO:0000313" key="4">
    <source>
        <dbReference type="Proteomes" id="UP001284033"/>
    </source>
</evidence>
<keyword evidence="2" id="KW-0812">Transmembrane</keyword>
<evidence type="ECO:0000256" key="2">
    <source>
        <dbReference type="SAM" id="Phobius"/>
    </source>
</evidence>
<dbReference type="AlphaFoldDB" id="A0AAP6HER2"/>
<name>A0AAP6HER2_RIEAN</name>
<reference evidence="3" key="1">
    <citation type="submission" date="2023-01" db="EMBL/GenBank/DDBJ databases">
        <title>Genome-based studies on antimicrobial resistance profiles of Riemerella anatipestifer in China, 1994 to 2021.</title>
        <authorList>
            <person name="Yang Z."/>
            <person name="Zhu D."/>
        </authorList>
    </citation>
    <scope>NUCLEOTIDE SEQUENCE</scope>
    <source>
        <strain evidence="3">RCAD1218</strain>
    </source>
</reference>
<evidence type="ECO:0000256" key="1">
    <source>
        <dbReference type="SAM" id="Coils"/>
    </source>
</evidence>
<organism evidence="3 4">
    <name type="scientific">Riemerella anatipestifer</name>
    <name type="common">Moraxella anatipestifer</name>
    <dbReference type="NCBI Taxonomy" id="34085"/>
    <lineage>
        <taxon>Bacteria</taxon>
        <taxon>Pseudomonadati</taxon>
        <taxon>Bacteroidota</taxon>
        <taxon>Flavobacteriia</taxon>
        <taxon>Flavobacteriales</taxon>
        <taxon>Weeksellaceae</taxon>
        <taxon>Riemerella</taxon>
    </lineage>
</organism>
<dbReference type="RefSeq" id="WP_064969921.1">
    <property type="nucleotide sequence ID" value="NZ_CP081923.1"/>
</dbReference>
<keyword evidence="2" id="KW-0472">Membrane</keyword>
<dbReference type="Proteomes" id="UP001284033">
    <property type="component" value="Unassembled WGS sequence"/>
</dbReference>
<comment type="caution">
    <text evidence="3">The sequence shown here is derived from an EMBL/GenBank/DDBJ whole genome shotgun (WGS) entry which is preliminary data.</text>
</comment>
<keyword evidence="1" id="KW-0175">Coiled coil</keyword>
<accession>A0AAP6HER2</accession>
<dbReference type="EMBL" id="JAQZHK010000001">
    <property type="protein sequence ID" value="MDY3511901.1"/>
    <property type="molecule type" value="Genomic_DNA"/>
</dbReference>